<feature type="compositionally biased region" description="Low complexity" evidence="1">
    <location>
        <begin position="77"/>
        <end position="95"/>
    </location>
</feature>
<evidence type="ECO:0000256" key="1">
    <source>
        <dbReference type="SAM" id="MobiDB-lite"/>
    </source>
</evidence>
<gene>
    <name evidence="2" type="ORF">APZ42_000903</name>
</gene>
<organism evidence="2 3">
    <name type="scientific">Daphnia magna</name>
    <dbReference type="NCBI Taxonomy" id="35525"/>
    <lineage>
        <taxon>Eukaryota</taxon>
        <taxon>Metazoa</taxon>
        <taxon>Ecdysozoa</taxon>
        <taxon>Arthropoda</taxon>
        <taxon>Crustacea</taxon>
        <taxon>Branchiopoda</taxon>
        <taxon>Diplostraca</taxon>
        <taxon>Cladocera</taxon>
        <taxon>Anomopoda</taxon>
        <taxon>Daphniidae</taxon>
        <taxon>Daphnia</taxon>
    </lineage>
</organism>
<feature type="region of interest" description="Disordered" evidence="1">
    <location>
        <begin position="1"/>
        <end position="53"/>
    </location>
</feature>
<dbReference type="AlphaFoldDB" id="A0A164JAU4"/>
<feature type="compositionally biased region" description="Acidic residues" evidence="1">
    <location>
        <begin position="34"/>
        <end position="43"/>
    </location>
</feature>
<protein>
    <submittedName>
        <fullName evidence="2">Uncharacterized protein</fullName>
    </submittedName>
</protein>
<dbReference type="Proteomes" id="UP000076858">
    <property type="component" value="Unassembled WGS sequence"/>
</dbReference>
<comment type="caution">
    <text evidence="2">The sequence shown here is derived from an EMBL/GenBank/DDBJ whole genome shotgun (WGS) entry which is preliminary data.</text>
</comment>
<reference evidence="2 3" key="1">
    <citation type="submission" date="2016-03" db="EMBL/GenBank/DDBJ databases">
        <title>EvidentialGene: Evidence-directed Construction of Genes on Genomes.</title>
        <authorList>
            <person name="Gilbert D.G."/>
            <person name="Choi J.-H."/>
            <person name="Mockaitis K."/>
            <person name="Colbourne J."/>
            <person name="Pfrender M."/>
        </authorList>
    </citation>
    <scope>NUCLEOTIDE SEQUENCE [LARGE SCALE GENOMIC DNA]</scope>
    <source>
        <strain evidence="2 3">Xinb3</strain>
        <tissue evidence="2">Complete organism</tissue>
    </source>
</reference>
<dbReference type="OrthoDB" id="6393635at2759"/>
<sequence>RRSKLPAKIAGQPRVLKKVASKHVTPLRTLTQDSEGDDGDYESDSSLLSTNAAPLRSRVQPSFTTTTQVIAAGPLTQLAAGPPTPLPTGQTTPQASLYMPYSSSFQPQIDVGDNVRGKNV</sequence>
<keyword evidence="3" id="KW-1185">Reference proteome</keyword>
<feature type="non-terminal residue" evidence="2">
    <location>
        <position position="1"/>
    </location>
</feature>
<name>A0A164JAU4_9CRUS</name>
<feature type="region of interest" description="Disordered" evidence="1">
    <location>
        <begin position="77"/>
        <end position="98"/>
    </location>
</feature>
<proteinExistence type="predicted"/>
<accession>A0A164JAU4</accession>
<dbReference type="EMBL" id="LRGB01005130">
    <property type="protein sequence ID" value="KZS02164.1"/>
    <property type="molecule type" value="Genomic_DNA"/>
</dbReference>
<evidence type="ECO:0000313" key="2">
    <source>
        <dbReference type="EMBL" id="KZS02164.1"/>
    </source>
</evidence>
<evidence type="ECO:0000313" key="3">
    <source>
        <dbReference type="Proteomes" id="UP000076858"/>
    </source>
</evidence>